<dbReference type="PIRSF" id="PIRSF006648">
    <property type="entry name" value="DrrB"/>
    <property type="match status" value="1"/>
</dbReference>
<keyword evidence="3 5" id="KW-1133">Transmembrane helix</keyword>
<feature type="transmembrane region" description="Helical" evidence="5">
    <location>
        <begin position="242"/>
        <end position="265"/>
    </location>
</feature>
<dbReference type="Pfam" id="PF01061">
    <property type="entry name" value="ABC2_membrane"/>
    <property type="match status" value="1"/>
</dbReference>
<name>A0A160SYQ2_9CHLR</name>
<keyword evidence="4 5" id="KW-0472">Membrane</keyword>
<dbReference type="PANTHER" id="PTHR43229:SF2">
    <property type="entry name" value="NODULATION PROTEIN J"/>
    <property type="match status" value="1"/>
</dbReference>
<feature type="transmembrane region" description="Helical" evidence="5">
    <location>
        <begin position="32"/>
        <end position="53"/>
    </location>
</feature>
<evidence type="ECO:0000313" key="8">
    <source>
        <dbReference type="Proteomes" id="UP000215027"/>
    </source>
</evidence>
<feature type="transmembrane region" description="Helical" evidence="5">
    <location>
        <begin position="154"/>
        <end position="180"/>
    </location>
</feature>
<dbReference type="InterPro" id="IPR051784">
    <property type="entry name" value="Nod_factor_ABC_transporter"/>
</dbReference>
<organism evidence="7 8">
    <name type="scientific">Candidatus Promineifilum breve</name>
    <dbReference type="NCBI Taxonomy" id="1806508"/>
    <lineage>
        <taxon>Bacteria</taxon>
        <taxon>Bacillati</taxon>
        <taxon>Chloroflexota</taxon>
        <taxon>Ardenticatenia</taxon>
        <taxon>Candidatus Promineifilales</taxon>
        <taxon>Candidatus Promineifilaceae</taxon>
        <taxon>Candidatus Promineifilum</taxon>
    </lineage>
</organism>
<feature type="domain" description="ABC transmembrane type-2" evidence="6">
    <location>
        <begin position="34"/>
        <end position="268"/>
    </location>
</feature>
<evidence type="ECO:0000313" key="7">
    <source>
        <dbReference type="EMBL" id="CUS02456.2"/>
    </source>
</evidence>
<dbReference type="InterPro" id="IPR013525">
    <property type="entry name" value="ABC2_TM"/>
</dbReference>
<evidence type="ECO:0000256" key="4">
    <source>
        <dbReference type="ARBA" id="ARBA00023136"/>
    </source>
</evidence>
<evidence type="ECO:0000256" key="5">
    <source>
        <dbReference type="RuleBase" id="RU361157"/>
    </source>
</evidence>
<keyword evidence="8" id="KW-1185">Reference proteome</keyword>
<dbReference type="GO" id="GO:0043190">
    <property type="term" value="C:ATP-binding cassette (ABC) transporter complex"/>
    <property type="evidence" value="ECO:0007669"/>
    <property type="project" value="InterPro"/>
</dbReference>
<gene>
    <name evidence="7" type="ORF">CFX0092_A0578</name>
</gene>
<evidence type="ECO:0000256" key="1">
    <source>
        <dbReference type="ARBA" id="ARBA00004141"/>
    </source>
</evidence>
<dbReference type="PANTHER" id="PTHR43229">
    <property type="entry name" value="NODULATION PROTEIN J"/>
    <property type="match status" value="1"/>
</dbReference>
<dbReference type="PROSITE" id="PS51012">
    <property type="entry name" value="ABC_TM2"/>
    <property type="match status" value="1"/>
</dbReference>
<feature type="transmembrane region" description="Helical" evidence="5">
    <location>
        <begin position="73"/>
        <end position="98"/>
    </location>
</feature>
<reference evidence="7" key="1">
    <citation type="submission" date="2016-01" db="EMBL/GenBank/DDBJ databases">
        <authorList>
            <person name="Mcilroy J.S."/>
            <person name="Karst M S."/>
            <person name="Albertsen M."/>
        </authorList>
    </citation>
    <scope>NUCLEOTIDE SEQUENCE</scope>
    <source>
        <strain evidence="7">Cfx-K</strain>
    </source>
</reference>
<dbReference type="AlphaFoldDB" id="A0A160SYQ2"/>
<evidence type="ECO:0000256" key="2">
    <source>
        <dbReference type="ARBA" id="ARBA00022692"/>
    </source>
</evidence>
<keyword evidence="2 5" id="KW-0812">Transmembrane</keyword>
<protein>
    <recommendedName>
        <fullName evidence="5">Transport permease protein</fullName>
    </recommendedName>
</protein>
<evidence type="ECO:0000256" key="3">
    <source>
        <dbReference type="ARBA" id="ARBA00022989"/>
    </source>
</evidence>
<comment type="similarity">
    <text evidence="5">Belongs to the ABC-2 integral membrane protein family.</text>
</comment>
<keyword evidence="5" id="KW-0813">Transport</keyword>
<dbReference type="OrthoDB" id="9788252at2"/>
<dbReference type="EMBL" id="LN890655">
    <property type="protein sequence ID" value="CUS02456.2"/>
    <property type="molecule type" value="Genomic_DNA"/>
</dbReference>
<dbReference type="Proteomes" id="UP000215027">
    <property type="component" value="Chromosome I"/>
</dbReference>
<dbReference type="KEGG" id="pbf:CFX0092_A0578"/>
<feature type="transmembrane region" description="Helical" evidence="5">
    <location>
        <begin position="192"/>
        <end position="214"/>
    </location>
</feature>
<comment type="subcellular location">
    <subcellularLocation>
        <location evidence="5">Cell membrane</location>
        <topology evidence="5">Multi-pass membrane protein</topology>
    </subcellularLocation>
    <subcellularLocation>
        <location evidence="1">Membrane</location>
        <topology evidence="1">Multi-pass membrane protein</topology>
    </subcellularLocation>
</comment>
<proteinExistence type="inferred from homology"/>
<dbReference type="InterPro" id="IPR047817">
    <property type="entry name" value="ABC2_TM_bact-type"/>
</dbReference>
<keyword evidence="5" id="KW-1003">Cell membrane</keyword>
<accession>A0A160SYQ2</accession>
<feature type="transmembrane region" description="Helical" evidence="5">
    <location>
        <begin position="119"/>
        <end position="148"/>
    </location>
</feature>
<sequence>MAQLSIPQPAKGAANLNLLQQIILITRRNLTVIFRTPQALIPPLAISVFFLLIYESTLGEAAGYLPGLSGNSYLGFILPLSLVSSALSGSSLAAQNLVRDIESGYFDKLLLTPVSRTALLLGPIIAGGFILGIQALFVIAVGLIMGLVSATGVAGLLAVVALAILLGSGFAGFTVSAALGSGNAAVTQAASFLFFPLTFLTASFVPLELLSGWLKVAARLNPITYVLEAMRSLLNEGWNMTLLWQGVAACLILAVAMYALAVYALRVRTRRN</sequence>
<dbReference type="RefSeq" id="WP_095042066.1">
    <property type="nucleotide sequence ID" value="NZ_LN890655.1"/>
</dbReference>
<evidence type="ECO:0000259" key="6">
    <source>
        <dbReference type="PROSITE" id="PS51012"/>
    </source>
</evidence>
<dbReference type="GO" id="GO:0140359">
    <property type="term" value="F:ABC-type transporter activity"/>
    <property type="evidence" value="ECO:0007669"/>
    <property type="project" value="InterPro"/>
</dbReference>
<dbReference type="InterPro" id="IPR000412">
    <property type="entry name" value="ABC_2_transport"/>
</dbReference>